<dbReference type="InterPro" id="IPR045214">
    <property type="entry name" value="Surf1/Surf4"/>
</dbReference>
<keyword evidence="9" id="KW-1185">Reference proteome</keyword>
<comment type="subcellular location">
    <subcellularLocation>
        <location evidence="6">Cell membrane</location>
        <topology evidence="6">Multi-pass membrane protein</topology>
    </subcellularLocation>
    <subcellularLocation>
        <location evidence="1">Membrane</location>
    </subcellularLocation>
</comment>
<protein>
    <recommendedName>
        <fullName evidence="6">SURF1-like protein</fullName>
    </recommendedName>
</protein>
<feature type="transmembrane region" description="Helical" evidence="6">
    <location>
        <begin position="213"/>
        <end position="232"/>
    </location>
</feature>
<keyword evidence="6" id="KW-1003">Cell membrane</keyword>
<dbReference type="EMBL" id="JAJNDB010000006">
    <property type="protein sequence ID" value="MCD2196567.1"/>
    <property type="molecule type" value="Genomic_DNA"/>
</dbReference>
<reference evidence="8 9" key="1">
    <citation type="submission" date="2021-11" db="EMBL/GenBank/DDBJ databases">
        <title>Draft genome sequence of Actinomycetospora sp. SF1 isolated from the rhizosphere soil.</title>
        <authorList>
            <person name="Duangmal K."/>
            <person name="Chantavorakit T."/>
        </authorList>
    </citation>
    <scope>NUCLEOTIDE SEQUENCE [LARGE SCALE GENOMIC DNA]</scope>
    <source>
        <strain evidence="8 9">TBRC 5722</strain>
    </source>
</reference>
<organism evidence="8 9">
    <name type="scientific">Actinomycetospora endophytica</name>
    <dbReference type="NCBI Taxonomy" id="2291215"/>
    <lineage>
        <taxon>Bacteria</taxon>
        <taxon>Bacillati</taxon>
        <taxon>Actinomycetota</taxon>
        <taxon>Actinomycetes</taxon>
        <taxon>Pseudonocardiales</taxon>
        <taxon>Pseudonocardiaceae</taxon>
        <taxon>Actinomycetospora</taxon>
    </lineage>
</organism>
<name>A0ABS8PF56_9PSEU</name>
<dbReference type="RefSeq" id="WP_230738436.1">
    <property type="nucleotide sequence ID" value="NZ_JAJNDB010000006.1"/>
</dbReference>
<evidence type="ECO:0000256" key="5">
    <source>
        <dbReference type="ARBA" id="ARBA00023136"/>
    </source>
</evidence>
<evidence type="ECO:0000313" key="9">
    <source>
        <dbReference type="Proteomes" id="UP001199469"/>
    </source>
</evidence>
<evidence type="ECO:0000256" key="6">
    <source>
        <dbReference type="RuleBase" id="RU363076"/>
    </source>
</evidence>
<evidence type="ECO:0000256" key="1">
    <source>
        <dbReference type="ARBA" id="ARBA00004370"/>
    </source>
</evidence>
<dbReference type="InterPro" id="IPR002994">
    <property type="entry name" value="Surf1/Shy1"/>
</dbReference>
<evidence type="ECO:0000256" key="2">
    <source>
        <dbReference type="ARBA" id="ARBA00007165"/>
    </source>
</evidence>
<dbReference type="PANTHER" id="PTHR23427:SF2">
    <property type="entry name" value="SURFEIT LOCUS PROTEIN 1"/>
    <property type="match status" value="1"/>
</dbReference>
<sequence length="294" mass="31376">MRFLLRPGWIALTLAVAGFAFGCYYLLAPWQFHRSTERDGNNAALARAVSTAPVPRGTLVPPGTEPGAAAQWRQVIVTGTYEPTGEVLARLRSVDGNAASEILTPLRTTDGETLLVDRGYVKPQTGETLPPIAPPPAGPVTLVGYQLPDEPATDRAPITQGGYRQVYAVDAAQIGTLVGARLSPGYVQLLPNQPGVVTAVPLPPPDPNSSYSYAWQWLIFGVMAIGGWFYFVRLEYRTRLAEAEASTGPDGEGGPAPVPPAPAPDRAGRDAPVEPPPDPRTRTTSEVLADRYGR</sequence>
<feature type="compositionally biased region" description="Basic and acidic residues" evidence="7">
    <location>
        <begin position="266"/>
        <end position="294"/>
    </location>
</feature>
<dbReference type="PROSITE" id="PS51257">
    <property type="entry name" value="PROKAR_LIPOPROTEIN"/>
    <property type="match status" value="1"/>
</dbReference>
<feature type="transmembrane region" description="Helical" evidence="6">
    <location>
        <begin position="7"/>
        <end position="27"/>
    </location>
</feature>
<evidence type="ECO:0000313" key="8">
    <source>
        <dbReference type="EMBL" id="MCD2196567.1"/>
    </source>
</evidence>
<dbReference type="Proteomes" id="UP001199469">
    <property type="component" value="Unassembled WGS sequence"/>
</dbReference>
<keyword evidence="5 6" id="KW-0472">Membrane</keyword>
<proteinExistence type="inferred from homology"/>
<accession>A0ABS8PF56</accession>
<gene>
    <name evidence="8" type="ORF">LQ327_24650</name>
</gene>
<dbReference type="PANTHER" id="PTHR23427">
    <property type="entry name" value="SURFEIT LOCUS PROTEIN"/>
    <property type="match status" value="1"/>
</dbReference>
<dbReference type="CDD" id="cd06662">
    <property type="entry name" value="SURF1"/>
    <property type="match status" value="1"/>
</dbReference>
<comment type="caution">
    <text evidence="8">The sequence shown here is derived from an EMBL/GenBank/DDBJ whole genome shotgun (WGS) entry which is preliminary data.</text>
</comment>
<keyword evidence="3 6" id="KW-0812">Transmembrane</keyword>
<feature type="region of interest" description="Disordered" evidence="7">
    <location>
        <begin position="245"/>
        <end position="294"/>
    </location>
</feature>
<evidence type="ECO:0000256" key="3">
    <source>
        <dbReference type="ARBA" id="ARBA00022692"/>
    </source>
</evidence>
<keyword evidence="4 6" id="KW-1133">Transmembrane helix</keyword>
<evidence type="ECO:0000256" key="4">
    <source>
        <dbReference type="ARBA" id="ARBA00022989"/>
    </source>
</evidence>
<evidence type="ECO:0000256" key="7">
    <source>
        <dbReference type="SAM" id="MobiDB-lite"/>
    </source>
</evidence>
<dbReference type="PROSITE" id="PS50895">
    <property type="entry name" value="SURF1"/>
    <property type="match status" value="1"/>
</dbReference>
<comment type="similarity">
    <text evidence="2 6">Belongs to the SURF1 family.</text>
</comment>
<dbReference type="Pfam" id="PF02104">
    <property type="entry name" value="SURF1"/>
    <property type="match status" value="1"/>
</dbReference>